<proteinExistence type="inferred from homology"/>
<dbReference type="FunFam" id="2.170.130.10:FF:000001">
    <property type="entry name" value="Catecholate siderophore TonB-dependent receptor"/>
    <property type="match status" value="1"/>
</dbReference>
<dbReference type="Pfam" id="PF07715">
    <property type="entry name" value="Plug"/>
    <property type="match status" value="1"/>
</dbReference>
<keyword evidence="5" id="KW-0410">Iron transport</keyword>
<organism evidence="19 20">
    <name type="scientific">Sphingomonas ginsenosidimutans</name>
    <dbReference type="NCBI Taxonomy" id="862134"/>
    <lineage>
        <taxon>Bacteria</taxon>
        <taxon>Pseudomonadati</taxon>
        <taxon>Pseudomonadota</taxon>
        <taxon>Alphaproteobacteria</taxon>
        <taxon>Sphingomonadales</taxon>
        <taxon>Sphingomonadaceae</taxon>
        <taxon>Sphingomonas</taxon>
    </lineage>
</organism>
<evidence type="ECO:0000256" key="5">
    <source>
        <dbReference type="ARBA" id="ARBA00022496"/>
    </source>
</evidence>
<evidence type="ECO:0000256" key="11">
    <source>
        <dbReference type="ARBA" id="ARBA00023136"/>
    </source>
</evidence>
<evidence type="ECO:0000256" key="15">
    <source>
        <dbReference type="RuleBase" id="RU003357"/>
    </source>
</evidence>
<evidence type="ECO:0000313" key="20">
    <source>
        <dbReference type="Proteomes" id="UP000218784"/>
    </source>
</evidence>
<dbReference type="PROSITE" id="PS52016">
    <property type="entry name" value="TONB_DEPENDENT_REC_3"/>
    <property type="match status" value="1"/>
</dbReference>
<keyword evidence="10 15" id="KW-0798">TonB box</keyword>
<feature type="domain" description="TonB-dependent receptor plug" evidence="18">
    <location>
        <begin position="53"/>
        <end position="159"/>
    </location>
</feature>
<dbReference type="PANTHER" id="PTHR32552:SF68">
    <property type="entry name" value="FERRICHROME OUTER MEMBRANE TRANSPORTER_PHAGE RECEPTOR"/>
    <property type="match status" value="1"/>
</dbReference>
<dbReference type="InterPro" id="IPR010105">
    <property type="entry name" value="TonB_sidphr_rcpt"/>
</dbReference>
<keyword evidence="9" id="KW-0406">Ion transport</keyword>
<dbReference type="InterPro" id="IPR012910">
    <property type="entry name" value="Plug_dom"/>
</dbReference>
<comment type="similarity">
    <text evidence="2 14 15">Belongs to the TonB-dependent receptor family.</text>
</comment>
<evidence type="ECO:0000256" key="9">
    <source>
        <dbReference type="ARBA" id="ARBA00023065"/>
    </source>
</evidence>
<keyword evidence="12 19" id="KW-0675">Receptor</keyword>
<evidence type="ECO:0000259" key="18">
    <source>
        <dbReference type="Pfam" id="PF07715"/>
    </source>
</evidence>
<dbReference type="InterPro" id="IPR039426">
    <property type="entry name" value="TonB-dep_rcpt-like"/>
</dbReference>
<evidence type="ECO:0000256" key="2">
    <source>
        <dbReference type="ARBA" id="ARBA00009810"/>
    </source>
</evidence>
<evidence type="ECO:0000256" key="14">
    <source>
        <dbReference type="PROSITE-ProRule" id="PRU01360"/>
    </source>
</evidence>
<comment type="caution">
    <text evidence="19">The sequence shown here is derived from an EMBL/GenBank/DDBJ whole genome shotgun (WGS) entry which is preliminary data.</text>
</comment>
<feature type="signal peptide" evidence="16">
    <location>
        <begin position="1"/>
        <end position="20"/>
    </location>
</feature>
<dbReference type="Gene3D" id="2.170.130.10">
    <property type="entry name" value="TonB-dependent receptor, plug domain"/>
    <property type="match status" value="1"/>
</dbReference>
<evidence type="ECO:0000256" key="8">
    <source>
        <dbReference type="ARBA" id="ARBA00023004"/>
    </source>
</evidence>
<evidence type="ECO:0000256" key="7">
    <source>
        <dbReference type="ARBA" id="ARBA00022729"/>
    </source>
</evidence>
<dbReference type="NCBIfam" id="TIGR01783">
    <property type="entry name" value="TonB-siderophor"/>
    <property type="match status" value="1"/>
</dbReference>
<reference evidence="19 20" key="1">
    <citation type="submission" date="2017-09" db="EMBL/GenBank/DDBJ databases">
        <title>Sphingomonas ginsenosidimutans KACC 14949, whole genome shotgun sequence.</title>
        <authorList>
            <person name="Feng G."/>
            <person name="Zhu H."/>
        </authorList>
    </citation>
    <scope>NUCLEOTIDE SEQUENCE [LARGE SCALE GENOMIC DNA]</scope>
    <source>
        <strain evidence="19 20">KACC 14949</strain>
    </source>
</reference>
<dbReference type="InterPro" id="IPR036942">
    <property type="entry name" value="Beta-barrel_TonB_sf"/>
</dbReference>
<dbReference type="GO" id="GO:0038023">
    <property type="term" value="F:signaling receptor activity"/>
    <property type="evidence" value="ECO:0007669"/>
    <property type="project" value="InterPro"/>
</dbReference>
<evidence type="ECO:0000256" key="13">
    <source>
        <dbReference type="ARBA" id="ARBA00023237"/>
    </source>
</evidence>
<dbReference type="RefSeq" id="WP_096612967.1">
    <property type="nucleotide sequence ID" value="NZ_NWVD01000005.1"/>
</dbReference>
<evidence type="ECO:0000256" key="12">
    <source>
        <dbReference type="ARBA" id="ARBA00023170"/>
    </source>
</evidence>
<dbReference type="AlphaFoldDB" id="A0A2A4HX20"/>
<evidence type="ECO:0000313" key="19">
    <source>
        <dbReference type="EMBL" id="PCG08581.1"/>
    </source>
</evidence>
<feature type="chain" id="PRO_5012201413" evidence="16">
    <location>
        <begin position="21"/>
        <end position="720"/>
    </location>
</feature>
<evidence type="ECO:0000256" key="16">
    <source>
        <dbReference type="SAM" id="SignalP"/>
    </source>
</evidence>
<keyword evidence="13 14" id="KW-0998">Cell outer membrane</keyword>
<evidence type="ECO:0000256" key="3">
    <source>
        <dbReference type="ARBA" id="ARBA00022448"/>
    </source>
</evidence>
<feature type="domain" description="TonB-dependent receptor-like beta-barrel" evidence="17">
    <location>
        <begin position="243"/>
        <end position="689"/>
    </location>
</feature>
<gene>
    <name evidence="19" type="ORF">COA17_12990</name>
</gene>
<dbReference type="SUPFAM" id="SSF56935">
    <property type="entry name" value="Porins"/>
    <property type="match status" value="1"/>
</dbReference>
<evidence type="ECO:0000256" key="4">
    <source>
        <dbReference type="ARBA" id="ARBA00022452"/>
    </source>
</evidence>
<keyword evidence="20" id="KW-1185">Reference proteome</keyword>
<dbReference type="PANTHER" id="PTHR32552">
    <property type="entry name" value="FERRICHROME IRON RECEPTOR-RELATED"/>
    <property type="match status" value="1"/>
</dbReference>
<comment type="subcellular location">
    <subcellularLocation>
        <location evidence="1 14">Cell outer membrane</location>
        <topology evidence="1 14">Multi-pass membrane protein</topology>
    </subcellularLocation>
</comment>
<dbReference type="Gene3D" id="2.40.170.20">
    <property type="entry name" value="TonB-dependent receptor, beta-barrel domain"/>
    <property type="match status" value="1"/>
</dbReference>
<evidence type="ECO:0000256" key="10">
    <source>
        <dbReference type="ARBA" id="ARBA00023077"/>
    </source>
</evidence>
<accession>A0A2A4HX20</accession>
<keyword evidence="4 14" id="KW-1134">Transmembrane beta strand</keyword>
<dbReference type="GO" id="GO:0009279">
    <property type="term" value="C:cell outer membrane"/>
    <property type="evidence" value="ECO:0007669"/>
    <property type="project" value="UniProtKB-SubCell"/>
</dbReference>
<name>A0A2A4HX20_9SPHN</name>
<dbReference type="Proteomes" id="UP000218784">
    <property type="component" value="Unassembled WGS sequence"/>
</dbReference>
<dbReference type="InterPro" id="IPR000531">
    <property type="entry name" value="Beta-barrel_TonB"/>
</dbReference>
<keyword evidence="7 16" id="KW-0732">Signal</keyword>
<keyword evidence="11 14" id="KW-0472">Membrane</keyword>
<evidence type="ECO:0000259" key="17">
    <source>
        <dbReference type="Pfam" id="PF00593"/>
    </source>
</evidence>
<dbReference type="InterPro" id="IPR037066">
    <property type="entry name" value="Plug_dom_sf"/>
</dbReference>
<sequence length="720" mass="77759">MKIGWGVGLLLSSAAWPVAAQERNGDALRDTDIVVTATGQTQATSGTKTATRLIEVPQSISVITREELDVRAVHSVTEALAYTAGVQAEQDGIDSRADSFSVRGFSAGSFSDNLFLDGIRLPAGGQWTRTAFDPFALQQIEVLKGPSAVLFGQVAPGGIVNLVTKRPTANPRGEIMLQGAGFTDLGKWQYQGAADVSGPLTADGTVRARLVGLARYGDAQIDAIKTGRYYIAPSLTWAPDTATSITLMAQYQRDEGGSTFQFLPYVGSQQPGAGGRHIRLDAFLGEPQFNTYDRNQYLLGYELRHAFSDRFELRQNGRYTRVETLFQGTVLRGGTLANGQTINRRAVQGVGHSDGYGLDTKVEGRIDSGPLQHRVLIGVDMLDTEWRHLRDLSTNVPPMPDIFNPLSQGIGQVLQTLSPQVHLNARLEQVGVYGQDQVTIGQLHVTMGARYDWAKNHQVNELATGATNPVTLTKADKVTWRAGATWVSPSGMAPYASYSTSFQPTTGQYFDGTPFKPTTGEQYEAGVKYQPRGSNALLTAAVYQLTQDNLASPDPDGNHVCGGTTCQVQTGQGRIRGVELEGKATLVGGLSLIATGTYMDSEITRGERGQQGNRLTQVPEWMGSLFADYRFAEVGPLGGVGLGGGARYVGVSYGDTANAYRVPGYTLYDLFLRKAFASGIVLSVNARNLTNHRYVALCSSASSCFYGSGRTLNLRLQYRW</sequence>
<dbReference type="Pfam" id="PF00593">
    <property type="entry name" value="TonB_dep_Rec_b-barrel"/>
    <property type="match status" value="1"/>
</dbReference>
<evidence type="ECO:0000256" key="6">
    <source>
        <dbReference type="ARBA" id="ARBA00022692"/>
    </source>
</evidence>
<dbReference type="GO" id="GO:0015891">
    <property type="term" value="P:siderophore transport"/>
    <property type="evidence" value="ECO:0007669"/>
    <property type="project" value="InterPro"/>
</dbReference>
<keyword evidence="6 14" id="KW-0812">Transmembrane</keyword>
<dbReference type="EMBL" id="NWVD01000005">
    <property type="protein sequence ID" value="PCG08581.1"/>
    <property type="molecule type" value="Genomic_DNA"/>
</dbReference>
<keyword evidence="3 14" id="KW-0813">Transport</keyword>
<keyword evidence="8" id="KW-0408">Iron</keyword>
<protein>
    <submittedName>
        <fullName evidence="19">TonB-dependent siderophore receptor</fullName>
    </submittedName>
</protein>
<dbReference type="CDD" id="cd01347">
    <property type="entry name" value="ligand_gated_channel"/>
    <property type="match status" value="1"/>
</dbReference>
<evidence type="ECO:0000256" key="1">
    <source>
        <dbReference type="ARBA" id="ARBA00004571"/>
    </source>
</evidence>
<dbReference type="GO" id="GO:0015344">
    <property type="term" value="F:siderophore uptake transmembrane transporter activity"/>
    <property type="evidence" value="ECO:0007669"/>
    <property type="project" value="TreeGrafter"/>
</dbReference>